<dbReference type="InterPro" id="IPR016177">
    <property type="entry name" value="DNA-bd_dom_sf"/>
</dbReference>
<dbReference type="CDD" id="cd00018">
    <property type="entry name" value="AP2"/>
    <property type="match status" value="1"/>
</dbReference>
<feature type="region of interest" description="Disordered" evidence="6">
    <location>
        <begin position="1"/>
        <end position="22"/>
    </location>
</feature>
<accession>A0A0E0MPC9</accession>
<evidence type="ECO:0000259" key="7">
    <source>
        <dbReference type="PROSITE" id="PS51032"/>
    </source>
</evidence>
<evidence type="ECO:0000256" key="2">
    <source>
        <dbReference type="ARBA" id="ARBA00023015"/>
    </source>
</evidence>
<reference evidence="8" key="1">
    <citation type="submission" date="2015-04" db="UniProtKB">
        <authorList>
            <consortium name="EnsemblPlants"/>
        </authorList>
    </citation>
    <scope>IDENTIFICATION</scope>
</reference>
<dbReference type="HOGENOM" id="CLU_565488_0_0_1"/>
<name>A0A0E0MPC9_ORYPU</name>
<dbReference type="InterPro" id="IPR001471">
    <property type="entry name" value="AP2/ERF_dom"/>
</dbReference>
<dbReference type="PANTHER" id="PTHR31194:SF189">
    <property type="entry name" value="AP2_ERF DOMAIN-CONTAINING PROTEIN"/>
    <property type="match status" value="1"/>
</dbReference>
<feature type="region of interest" description="Disordered" evidence="6">
    <location>
        <begin position="242"/>
        <end position="314"/>
    </location>
</feature>
<feature type="domain" description="AP2/ERF" evidence="7">
    <location>
        <begin position="25"/>
        <end position="83"/>
    </location>
</feature>
<dbReference type="EnsemblPlants" id="OPUNC12G16370.1">
    <property type="protein sequence ID" value="OPUNC12G16370.1"/>
    <property type="gene ID" value="OPUNC12G16370"/>
</dbReference>
<dbReference type="STRING" id="4537.A0A0E0MPC9"/>
<evidence type="ECO:0000256" key="3">
    <source>
        <dbReference type="ARBA" id="ARBA00023125"/>
    </source>
</evidence>
<feature type="compositionally biased region" description="Basic residues" evidence="6">
    <location>
        <begin position="105"/>
        <end position="118"/>
    </location>
</feature>
<dbReference type="SMART" id="SM00380">
    <property type="entry name" value="AP2"/>
    <property type="match status" value="2"/>
</dbReference>
<dbReference type="OMA" id="RTPEICS"/>
<comment type="subcellular location">
    <subcellularLocation>
        <location evidence="1">Nucleus</location>
    </subcellularLocation>
</comment>
<feature type="compositionally biased region" description="Pro residues" evidence="6">
    <location>
        <begin position="91"/>
        <end position="103"/>
    </location>
</feature>
<dbReference type="Gramene" id="OPUNC12G16370.1">
    <property type="protein sequence ID" value="OPUNC12G16370.1"/>
    <property type="gene ID" value="OPUNC12G16370"/>
</dbReference>
<evidence type="ECO:0000256" key="6">
    <source>
        <dbReference type="SAM" id="MobiDB-lite"/>
    </source>
</evidence>
<sequence length="483" mass="51981">MALKPSAEAAAAERSSRRRSWREHGFHGVHRRKYGLWAAEIRDTVIKGARVWVGTFDTAEAAALAYDAAARTIFGRNARTNFPAADNNRPLPLPPPPPPPPAGKPSKRPKTRRSRARRGDHGAATPPPVVITDGIDPLAGDTPAPAGGAVEFISLGTAAALEVTDGWEFEPFIQELILLGGGVAPLESPDNHHAIAVAAAPPPQEMAHYGRRPGKEEAEYDYEYNEDDREFEEEFLRFSMMEDEEDSDGDDEEIIAVVSPPRRPLVGARDRRRHEAAGGEEGEKQARLPRRPPAQVRAVGGGDQGQRHQGRPPRVWIGTFDTAEEAALAYDATARRIYGLQAKTNFSAAAADDLPPPPPPVAKPSSSTKRPTKKRNTSDTTTTSRRRRRGDHAAAAPPQAIVDSGSSDDLSGGDTPAPAASVELISLCTVAAQALEVTDGWEFEPFIQELILLGGGVAPLEYYDNGQEHVVTGAGGGDDLWIF</sequence>
<evidence type="ECO:0000256" key="5">
    <source>
        <dbReference type="ARBA" id="ARBA00023242"/>
    </source>
</evidence>
<dbReference type="PANTHER" id="PTHR31194">
    <property type="entry name" value="SHN SHINE , DNA BINDING / TRANSCRIPTION FACTOR"/>
    <property type="match status" value="1"/>
</dbReference>
<reference evidence="8" key="2">
    <citation type="submission" date="2018-05" db="EMBL/GenBank/DDBJ databases">
        <title>OpunRS2 (Oryza punctata Reference Sequence Version 2).</title>
        <authorList>
            <person name="Zhang J."/>
            <person name="Kudrna D."/>
            <person name="Lee S."/>
            <person name="Talag J."/>
            <person name="Welchert J."/>
            <person name="Wing R.A."/>
        </authorList>
    </citation>
    <scope>NUCLEOTIDE SEQUENCE [LARGE SCALE GENOMIC DNA]</scope>
</reference>
<protein>
    <recommendedName>
        <fullName evidence="7">AP2/ERF domain-containing protein</fullName>
    </recommendedName>
</protein>
<keyword evidence="4" id="KW-0804">Transcription</keyword>
<keyword evidence="5" id="KW-0539">Nucleus</keyword>
<dbReference type="GO" id="GO:0003677">
    <property type="term" value="F:DNA binding"/>
    <property type="evidence" value="ECO:0007669"/>
    <property type="project" value="UniProtKB-KW"/>
</dbReference>
<dbReference type="InterPro" id="IPR036955">
    <property type="entry name" value="AP2/ERF_dom_sf"/>
</dbReference>
<dbReference type="InterPro" id="IPR050913">
    <property type="entry name" value="AP2/ERF_ERF"/>
</dbReference>
<dbReference type="GO" id="GO:0005634">
    <property type="term" value="C:nucleus"/>
    <property type="evidence" value="ECO:0007669"/>
    <property type="project" value="UniProtKB-SubCell"/>
</dbReference>
<feature type="compositionally biased region" description="Low complexity" evidence="6">
    <location>
        <begin position="1"/>
        <end position="13"/>
    </location>
</feature>
<dbReference type="Gene3D" id="3.30.730.10">
    <property type="entry name" value="AP2/ERF domain"/>
    <property type="match status" value="2"/>
</dbReference>
<evidence type="ECO:0000313" key="9">
    <source>
        <dbReference type="Proteomes" id="UP000026962"/>
    </source>
</evidence>
<dbReference type="Pfam" id="PF00847">
    <property type="entry name" value="AP2"/>
    <property type="match status" value="1"/>
</dbReference>
<keyword evidence="2" id="KW-0805">Transcription regulation</keyword>
<feature type="compositionally biased region" description="Low complexity" evidence="6">
    <location>
        <begin position="403"/>
        <end position="414"/>
    </location>
</feature>
<dbReference type="SUPFAM" id="SSF54171">
    <property type="entry name" value="DNA-binding domain"/>
    <property type="match status" value="2"/>
</dbReference>
<keyword evidence="9" id="KW-1185">Reference proteome</keyword>
<organism evidence="8">
    <name type="scientific">Oryza punctata</name>
    <name type="common">Red rice</name>
    <dbReference type="NCBI Taxonomy" id="4537"/>
    <lineage>
        <taxon>Eukaryota</taxon>
        <taxon>Viridiplantae</taxon>
        <taxon>Streptophyta</taxon>
        <taxon>Embryophyta</taxon>
        <taxon>Tracheophyta</taxon>
        <taxon>Spermatophyta</taxon>
        <taxon>Magnoliopsida</taxon>
        <taxon>Liliopsida</taxon>
        <taxon>Poales</taxon>
        <taxon>Poaceae</taxon>
        <taxon>BOP clade</taxon>
        <taxon>Oryzoideae</taxon>
        <taxon>Oryzeae</taxon>
        <taxon>Oryzinae</taxon>
        <taxon>Oryza</taxon>
    </lineage>
</organism>
<feature type="region of interest" description="Disordered" evidence="6">
    <location>
        <begin position="349"/>
        <end position="415"/>
    </location>
</feature>
<feature type="compositionally biased region" description="Basic and acidic residues" evidence="6">
    <location>
        <begin position="273"/>
        <end position="286"/>
    </location>
</feature>
<evidence type="ECO:0000256" key="1">
    <source>
        <dbReference type="ARBA" id="ARBA00004123"/>
    </source>
</evidence>
<dbReference type="Proteomes" id="UP000026962">
    <property type="component" value="Chromosome 12"/>
</dbReference>
<feature type="compositionally biased region" description="Acidic residues" evidence="6">
    <location>
        <begin position="242"/>
        <end position="254"/>
    </location>
</feature>
<feature type="domain" description="AP2/ERF" evidence="7">
    <location>
        <begin position="264"/>
        <end position="347"/>
    </location>
</feature>
<dbReference type="GO" id="GO:0003700">
    <property type="term" value="F:DNA-binding transcription factor activity"/>
    <property type="evidence" value="ECO:0007669"/>
    <property type="project" value="InterPro"/>
</dbReference>
<feature type="region of interest" description="Disordered" evidence="6">
    <location>
        <begin position="80"/>
        <end position="130"/>
    </location>
</feature>
<dbReference type="PROSITE" id="PS51032">
    <property type="entry name" value="AP2_ERF"/>
    <property type="match status" value="2"/>
</dbReference>
<proteinExistence type="predicted"/>
<dbReference type="PRINTS" id="PR00367">
    <property type="entry name" value="ETHRSPELEMNT"/>
</dbReference>
<evidence type="ECO:0000313" key="8">
    <source>
        <dbReference type="EnsemblPlants" id="OPUNC12G16370.1"/>
    </source>
</evidence>
<dbReference type="AlphaFoldDB" id="A0A0E0MPC9"/>
<keyword evidence="3" id="KW-0238">DNA-binding</keyword>
<evidence type="ECO:0000256" key="4">
    <source>
        <dbReference type="ARBA" id="ARBA00023163"/>
    </source>
</evidence>